<evidence type="ECO:0000256" key="3">
    <source>
        <dbReference type="ARBA" id="ARBA00023125"/>
    </source>
</evidence>
<dbReference type="Pfam" id="PF13977">
    <property type="entry name" value="TetR_C_6"/>
    <property type="match status" value="1"/>
</dbReference>
<evidence type="ECO:0000256" key="5">
    <source>
        <dbReference type="PROSITE-ProRule" id="PRU00335"/>
    </source>
</evidence>
<proteinExistence type="predicted"/>
<dbReference type="GO" id="GO:0000976">
    <property type="term" value="F:transcription cis-regulatory region binding"/>
    <property type="evidence" value="ECO:0007669"/>
    <property type="project" value="TreeGrafter"/>
</dbReference>
<reference evidence="8 9" key="1">
    <citation type="submission" date="2020-04" db="EMBL/GenBank/DDBJ databases">
        <title>MicrobeNet Type strains.</title>
        <authorList>
            <person name="Nicholson A.C."/>
        </authorList>
    </citation>
    <scope>NUCLEOTIDE SEQUENCE [LARGE SCALE GENOMIC DNA]</scope>
    <source>
        <strain evidence="8 9">JCM 12354</strain>
    </source>
</reference>
<dbReference type="Gene3D" id="1.10.357.10">
    <property type="entry name" value="Tetracycline Repressor, domain 2"/>
    <property type="match status" value="1"/>
</dbReference>
<keyword evidence="1" id="KW-0678">Repressor</keyword>
<evidence type="ECO:0000256" key="4">
    <source>
        <dbReference type="ARBA" id="ARBA00023163"/>
    </source>
</evidence>
<keyword evidence="3 5" id="KW-0238">DNA-binding</keyword>
<feature type="DNA-binding region" description="H-T-H motif" evidence="5">
    <location>
        <begin position="46"/>
        <end position="65"/>
    </location>
</feature>
<comment type="caution">
    <text evidence="8">The sequence shown here is derived from an EMBL/GenBank/DDBJ whole genome shotgun (WGS) entry which is preliminary data.</text>
</comment>
<evidence type="ECO:0000313" key="9">
    <source>
        <dbReference type="Proteomes" id="UP000565711"/>
    </source>
</evidence>
<keyword evidence="9" id="KW-1185">Reference proteome</keyword>
<evidence type="ECO:0000256" key="1">
    <source>
        <dbReference type="ARBA" id="ARBA00022491"/>
    </source>
</evidence>
<gene>
    <name evidence="8" type="ORF">HGA08_02940</name>
</gene>
<dbReference type="PROSITE" id="PS50977">
    <property type="entry name" value="HTH_TETR_2"/>
    <property type="match status" value="1"/>
</dbReference>
<dbReference type="Pfam" id="PF00440">
    <property type="entry name" value="TetR_N"/>
    <property type="match status" value="1"/>
</dbReference>
<dbReference type="Gene3D" id="1.10.10.60">
    <property type="entry name" value="Homeodomain-like"/>
    <property type="match status" value="1"/>
</dbReference>
<protein>
    <submittedName>
        <fullName evidence="8">TetR/AcrR family transcriptional regulator</fullName>
    </submittedName>
</protein>
<sequence>MTTGSAAQHPRRGRGRPPGSNGVHTRDSILLAARELFSEVGYERATFTGIAIRAGVTRTNINNYFRSKDELYRTLFDTDKDSVITAGIAEAGAAADLADRIAAFLHIIMRADSENRTYVRFLASSLFDALRNPELGEWAAGQIDNVRDFIRSILDAAVADGTIGPAVDLATTTEVLIAVVWGMSMYAGFVGTEDQLEPMIDYLAALLRGTLW</sequence>
<organism evidence="8 9">
    <name type="scientific">Nocardia vermiculata</name>
    <dbReference type="NCBI Taxonomy" id="257274"/>
    <lineage>
        <taxon>Bacteria</taxon>
        <taxon>Bacillati</taxon>
        <taxon>Actinomycetota</taxon>
        <taxon>Actinomycetes</taxon>
        <taxon>Mycobacteriales</taxon>
        <taxon>Nocardiaceae</taxon>
        <taxon>Nocardia</taxon>
    </lineage>
</organism>
<evidence type="ECO:0000256" key="2">
    <source>
        <dbReference type="ARBA" id="ARBA00023015"/>
    </source>
</evidence>
<dbReference type="AlphaFoldDB" id="A0A846XQ61"/>
<keyword evidence="2" id="KW-0805">Transcription regulation</keyword>
<dbReference type="PRINTS" id="PR00455">
    <property type="entry name" value="HTHTETR"/>
</dbReference>
<keyword evidence="4" id="KW-0804">Transcription</keyword>
<dbReference type="Proteomes" id="UP000565711">
    <property type="component" value="Unassembled WGS sequence"/>
</dbReference>
<accession>A0A846XQ61</accession>
<feature type="domain" description="HTH tetR-type" evidence="7">
    <location>
        <begin position="23"/>
        <end position="83"/>
    </location>
</feature>
<evidence type="ECO:0000256" key="6">
    <source>
        <dbReference type="SAM" id="MobiDB-lite"/>
    </source>
</evidence>
<name>A0A846XQ61_9NOCA</name>
<evidence type="ECO:0000313" key="8">
    <source>
        <dbReference type="EMBL" id="NKY49166.1"/>
    </source>
</evidence>
<dbReference type="GO" id="GO:0003700">
    <property type="term" value="F:DNA-binding transcription factor activity"/>
    <property type="evidence" value="ECO:0007669"/>
    <property type="project" value="TreeGrafter"/>
</dbReference>
<dbReference type="PANTHER" id="PTHR30055">
    <property type="entry name" value="HTH-TYPE TRANSCRIPTIONAL REGULATOR RUTR"/>
    <property type="match status" value="1"/>
</dbReference>
<dbReference type="InterPro" id="IPR050109">
    <property type="entry name" value="HTH-type_TetR-like_transc_reg"/>
</dbReference>
<feature type="region of interest" description="Disordered" evidence="6">
    <location>
        <begin position="1"/>
        <end position="24"/>
    </location>
</feature>
<dbReference type="InterPro" id="IPR001647">
    <property type="entry name" value="HTH_TetR"/>
</dbReference>
<dbReference type="InterPro" id="IPR036271">
    <property type="entry name" value="Tet_transcr_reg_TetR-rel_C_sf"/>
</dbReference>
<dbReference type="EMBL" id="JAAXOP010000001">
    <property type="protein sequence ID" value="NKY49166.1"/>
    <property type="molecule type" value="Genomic_DNA"/>
</dbReference>
<dbReference type="InterPro" id="IPR009057">
    <property type="entry name" value="Homeodomain-like_sf"/>
</dbReference>
<dbReference type="RefSeq" id="WP_067873293.1">
    <property type="nucleotide sequence ID" value="NZ_JAAXOP010000001.1"/>
</dbReference>
<dbReference type="InterPro" id="IPR039538">
    <property type="entry name" value="BetI_C"/>
</dbReference>
<dbReference type="SUPFAM" id="SSF48498">
    <property type="entry name" value="Tetracyclin repressor-like, C-terminal domain"/>
    <property type="match status" value="1"/>
</dbReference>
<evidence type="ECO:0000259" key="7">
    <source>
        <dbReference type="PROSITE" id="PS50977"/>
    </source>
</evidence>
<dbReference type="SUPFAM" id="SSF46689">
    <property type="entry name" value="Homeodomain-like"/>
    <property type="match status" value="1"/>
</dbReference>
<dbReference type="PANTHER" id="PTHR30055:SF226">
    <property type="entry name" value="HTH-TYPE TRANSCRIPTIONAL REGULATOR PKSA"/>
    <property type="match status" value="1"/>
</dbReference>